<protein>
    <submittedName>
        <fullName evidence="1">Uncharacterized protein</fullName>
    </submittedName>
</protein>
<reference evidence="1 2" key="1">
    <citation type="submission" date="2019-04" db="EMBL/GenBank/DDBJ databases">
        <title>Streptomyces oryziradicis sp. nov., a novel actinomycete isolated from rhizosphere soil of rice (Oryza sativa L.).</title>
        <authorList>
            <person name="Li C."/>
        </authorList>
    </citation>
    <scope>NUCLEOTIDE SEQUENCE [LARGE SCALE GENOMIC DNA]</scope>
    <source>
        <strain evidence="1 2">NEAU-C40</strain>
    </source>
</reference>
<name>A0A4U0SHP5_9ACTN</name>
<evidence type="ECO:0000313" key="2">
    <source>
        <dbReference type="Proteomes" id="UP000305778"/>
    </source>
</evidence>
<proteinExistence type="predicted"/>
<dbReference type="AlphaFoldDB" id="A0A4U0SHP5"/>
<dbReference type="Proteomes" id="UP000305778">
    <property type="component" value="Unassembled WGS sequence"/>
</dbReference>
<dbReference type="OrthoDB" id="4328060at2"/>
<keyword evidence="2" id="KW-1185">Reference proteome</keyword>
<organism evidence="1 2">
    <name type="scientific">Actinacidiphila oryziradicis</name>
    <dbReference type="NCBI Taxonomy" id="2571141"/>
    <lineage>
        <taxon>Bacteria</taxon>
        <taxon>Bacillati</taxon>
        <taxon>Actinomycetota</taxon>
        <taxon>Actinomycetes</taxon>
        <taxon>Kitasatosporales</taxon>
        <taxon>Streptomycetaceae</taxon>
        <taxon>Actinacidiphila</taxon>
    </lineage>
</organism>
<evidence type="ECO:0000313" key="1">
    <source>
        <dbReference type="EMBL" id="TKA08583.1"/>
    </source>
</evidence>
<accession>A0A4U0SHP5</accession>
<dbReference type="RefSeq" id="WP_136726537.1">
    <property type="nucleotide sequence ID" value="NZ_SUMC01000029.1"/>
</dbReference>
<dbReference type="EMBL" id="SUMC01000029">
    <property type="protein sequence ID" value="TKA08583.1"/>
    <property type="molecule type" value="Genomic_DNA"/>
</dbReference>
<gene>
    <name evidence="1" type="ORF">FCI23_26995</name>
</gene>
<comment type="caution">
    <text evidence="1">The sequence shown here is derived from an EMBL/GenBank/DDBJ whole genome shotgun (WGS) entry which is preliminary data.</text>
</comment>
<sequence>MPTEIAPHVQQITGALRVVESFLFRGAEQTARRNAWSAVLEDRKRAKDRREAQHVIDALAGAAASPGGKAGPESL</sequence>